<sequence>MSMVTFTDETTAARGARGRGVEIAEDRLALRELIRLRVSRDAVDPKACTALALTAFRRSGFLVMVDNRRVRDLDEEIDLRPGTEVTFLKLALAGG</sequence>
<proteinExistence type="predicted"/>
<reference evidence="1" key="1">
    <citation type="submission" date="2024-08" db="EMBL/GenBank/DDBJ databases">
        <authorList>
            <person name="Yu S.T."/>
        </authorList>
    </citation>
    <scope>NUCLEOTIDE SEQUENCE</scope>
    <source>
        <strain evidence="1">R33</strain>
    </source>
</reference>
<evidence type="ECO:0000313" key="1">
    <source>
        <dbReference type="EMBL" id="XDV62105.1"/>
    </source>
</evidence>
<dbReference type="AlphaFoldDB" id="A0AB39XW48"/>
<dbReference type="EMBL" id="CP165727">
    <property type="protein sequence ID" value="XDV62105.1"/>
    <property type="molecule type" value="Genomic_DNA"/>
</dbReference>
<dbReference type="RefSeq" id="WP_053790570.1">
    <property type="nucleotide sequence ID" value="NZ_CP165727.1"/>
</dbReference>
<organism evidence="1">
    <name type="scientific">Streptomyces sp. R33</name>
    <dbReference type="NCBI Taxonomy" id="3238629"/>
    <lineage>
        <taxon>Bacteria</taxon>
        <taxon>Bacillati</taxon>
        <taxon>Actinomycetota</taxon>
        <taxon>Actinomycetes</taxon>
        <taxon>Kitasatosporales</taxon>
        <taxon>Streptomycetaceae</taxon>
        <taxon>Streptomyces</taxon>
    </lineage>
</organism>
<gene>
    <name evidence="1" type="ORF">AB5J51_03730</name>
</gene>
<accession>A0AB39XW48</accession>
<name>A0AB39XW48_9ACTN</name>
<protein>
    <submittedName>
        <fullName evidence="1">MoaD/ThiS family protein</fullName>
    </submittedName>
</protein>